<dbReference type="InterPro" id="IPR004089">
    <property type="entry name" value="MCPsignal_dom"/>
</dbReference>
<dbReference type="PANTHER" id="PTHR43531">
    <property type="entry name" value="PROTEIN ICFG"/>
    <property type="match status" value="1"/>
</dbReference>
<sequence>MRNDSHAVKTTGMSIRNKIMISFGVLLLLLALISGNALYRLSEAKGNITEIVTEVYSTTALANDLIRQVNNTSALLLNALLEKDPINKRNMVSELTEQSRKISALYTELSKAADDDQSQAMLEQIKQARATYIQSRSKVIEIIESNPDAAIDEYNARTRDYTTQYISKISEFIKLQRNEMQDSYDDFLTDYSQSKLTMLIISLISLAFGITTGMVMAKNIVNPIRQVVDAAQRIASGDLGHEIHVISKDETGLLTSAIINMQEELKKIVAEIRSGAENIATGASQIMAGTRDLSARTEEQASSVEQTAASMEQISSTVKNTGDNTANASQLSERASHAAKDNGRLMTSLTEEIHNISSSAEKMSDIINLIDSIAFQTNILALNAAVEAARAGEHGKGFAVVAQEVRNLAQKTANSSKDIRTLIENSTQQSNRGLEMVRQVNSKMDEMVLNVDNVSEILKEIERASLEQSDGVQQINIAIGQIDTTTQQNASLVEESVAASEMLNEQARMMKDLVSVFKLEHTGS</sequence>
<dbReference type="InterPro" id="IPR024478">
    <property type="entry name" value="HlyB_4HB_MCP"/>
</dbReference>
<dbReference type="InterPro" id="IPR003660">
    <property type="entry name" value="HAMP_dom"/>
</dbReference>
<dbReference type="PROSITE" id="PS50885">
    <property type="entry name" value="HAMP"/>
    <property type="match status" value="1"/>
</dbReference>
<evidence type="ECO:0000313" key="7">
    <source>
        <dbReference type="Proteomes" id="UP000017834"/>
    </source>
</evidence>
<dbReference type="Pfam" id="PF12729">
    <property type="entry name" value="4HB_MCP_1"/>
    <property type="match status" value="1"/>
</dbReference>
<keyword evidence="2" id="KW-0807">Transducer</keyword>
<dbReference type="Proteomes" id="UP000017834">
    <property type="component" value="Unassembled WGS sequence"/>
</dbReference>
<keyword evidence="3" id="KW-0472">Membrane</keyword>
<dbReference type="PANTHER" id="PTHR43531:SF5">
    <property type="entry name" value="METHYL-ACCEPTING CHEMOTAXIS PROTEIN III"/>
    <property type="match status" value="1"/>
</dbReference>
<proteinExistence type="inferred from homology"/>
<organism evidence="6 7">
    <name type="scientific">Enterobacter cloacae S611</name>
    <dbReference type="NCBI Taxonomy" id="1399146"/>
    <lineage>
        <taxon>Bacteria</taxon>
        <taxon>Pseudomonadati</taxon>
        <taxon>Pseudomonadota</taxon>
        <taxon>Gammaproteobacteria</taxon>
        <taxon>Enterobacterales</taxon>
        <taxon>Enterobacteriaceae</taxon>
        <taxon>Enterobacter</taxon>
        <taxon>Enterobacter cloacae complex</taxon>
    </lineage>
</organism>
<keyword evidence="7" id="KW-1185">Reference proteome</keyword>
<dbReference type="SMART" id="SM00283">
    <property type="entry name" value="MA"/>
    <property type="match status" value="1"/>
</dbReference>
<dbReference type="Gene3D" id="1.10.287.950">
    <property type="entry name" value="Methyl-accepting chemotaxis protein"/>
    <property type="match status" value="1"/>
</dbReference>
<dbReference type="EMBL" id="AXOM01000049">
    <property type="protein sequence ID" value="ESS57065.1"/>
    <property type="molecule type" value="Genomic_DNA"/>
</dbReference>
<feature type="domain" description="Methyl-accepting transducer" evidence="4">
    <location>
        <begin position="275"/>
        <end position="504"/>
    </location>
</feature>
<accession>A0ABN0Q4Y4</accession>
<dbReference type="InterPro" id="IPR047347">
    <property type="entry name" value="YvaQ-like_sensor"/>
</dbReference>
<dbReference type="Gene3D" id="6.10.340.10">
    <property type="match status" value="1"/>
</dbReference>
<dbReference type="InterPro" id="IPR051310">
    <property type="entry name" value="MCP_chemotaxis"/>
</dbReference>
<dbReference type="CDD" id="cd19411">
    <property type="entry name" value="MCP2201-like_sensor"/>
    <property type="match status" value="1"/>
</dbReference>
<evidence type="ECO:0000256" key="2">
    <source>
        <dbReference type="PROSITE-ProRule" id="PRU00284"/>
    </source>
</evidence>
<keyword evidence="3" id="KW-1133">Transmembrane helix</keyword>
<protein>
    <recommendedName>
        <fullName evidence="8">Methyl-accepting chemotaxis (MCP) signaling domain protein</fullName>
    </recommendedName>
</protein>
<feature type="transmembrane region" description="Helical" evidence="3">
    <location>
        <begin position="20"/>
        <end position="39"/>
    </location>
</feature>
<dbReference type="SMART" id="SM00304">
    <property type="entry name" value="HAMP"/>
    <property type="match status" value="1"/>
</dbReference>
<keyword evidence="3" id="KW-0812">Transmembrane</keyword>
<evidence type="ECO:0000313" key="6">
    <source>
        <dbReference type="EMBL" id="ESS57065.1"/>
    </source>
</evidence>
<dbReference type="CDD" id="cd06225">
    <property type="entry name" value="HAMP"/>
    <property type="match status" value="1"/>
</dbReference>
<dbReference type="Pfam" id="PF00672">
    <property type="entry name" value="HAMP"/>
    <property type="match status" value="1"/>
</dbReference>
<dbReference type="SUPFAM" id="SSF58104">
    <property type="entry name" value="Methyl-accepting chemotaxis protein (MCP) signaling domain"/>
    <property type="match status" value="1"/>
</dbReference>
<evidence type="ECO:0000259" key="4">
    <source>
        <dbReference type="PROSITE" id="PS50111"/>
    </source>
</evidence>
<comment type="caution">
    <text evidence="6">The sequence shown here is derived from an EMBL/GenBank/DDBJ whole genome shotgun (WGS) entry which is preliminary data.</text>
</comment>
<comment type="similarity">
    <text evidence="1">Belongs to the methyl-accepting chemotaxis (MCP) protein family.</text>
</comment>
<evidence type="ECO:0008006" key="8">
    <source>
        <dbReference type="Google" id="ProtNLM"/>
    </source>
</evidence>
<dbReference type="CDD" id="cd11386">
    <property type="entry name" value="MCP_signal"/>
    <property type="match status" value="1"/>
</dbReference>
<reference evidence="6 7" key="1">
    <citation type="journal article" date="2014" name="Genome Announc.">
        <title>Draft Genome Sequence of Enterobacter cloacae Strain S611.</title>
        <authorList>
            <person name="Wang D."/>
            <person name="Han C.S."/>
            <person name="Dichosa A.E."/>
            <person name="Gleasner C.D."/>
            <person name="Johnson S.L."/>
            <person name="Daligault H.E."/>
            <person name="Davenport K.W."/>
            <person name="Li P.E."/>
            <person name="Pierson E.A."/>
            <person name="Pierson L.S.III."/>
        </authorList>
    </citation>
    <scope>NUCLEOTIDE SEQUENCE [LARGE SCALE GENOMIC DNA]</scope>
    <source>
        <strain evidence="6 7">S611</strain>
    </source>
</reference>
<gene>
    <name evidence="6" type="ORF">EDP2_3367</name>
</gene>
<dbReference type="PROSITE" id="PS50111">
    <property type="entry name" value="CHEMOTAXIS_TRANSDUC_2"/>
    <property type="match status" value="1"/>
</dbReference>
<feature type="domain" description="HAMP" evidence="5">
    <location>
        <begin position="218"/>
        <end position="270"/>
    </location>
</feature>
<name>A0ABN0Q4Y4_ENTCL</name>
<evidence type="ECO:0000256" key="3">
    <source>
        <dbReference type="SAM" id="Phobius"/>
    </source>
</evidence>
<evidence type="ECO:0000256" key="1">
    <source>
        <dbReference type="ARBA" id="ARBA00029447"/>
    </source>
</evidence>
<evidence type="ECO:0000259" key="5">
    <source>
        <dbReference type="PROSITE" id="PS50885"/>
    </source>
</evidence>
<dbReference type="Pfam" id="PF00015">
    <property type="entry name" value="MCPsignal"/>
    <property type="match status" value="1"/>
</dbReference>